<evidence type="ECO:0000313" key="4">
    <source>
        <dbReference type="Proteomes" id="UP000676325"/>
    </source>
</evidence>
<protein>
    <submittedName>
        <fullName evidence="3">AMP-binding protein</fullName>
    </submittedName>
</protein>
<dbReference type="EMBL" id="JAGSOH010000025">
    <property type="protein sequence ID" value="MBR7826925.1"/>
    <property type="molecule type" value="Genomic_DNA"/>
</dbReference>
<dbReference type="GO" id="GO:0006633">
    <property type="term" value="P:fatty acid biosynthetic process"/>
    <property type="evidence" value="ECO:0007669"/>
    <property type="project" value="TreeGrafter"/>
</dbReference>
<dbReference type="InterPro" id="IPR000873">
    <property type="entry name" value="AMP-dep_synth/lig_dom"/>
</dbReference>
<reference evidence="3" key="1">
    <citation type="submission" date="2021-04" db="EMBL/GenBank/DDBJ databases">
        <title>Genome based classification of Actinospica acidithermotolerans sp. nov., an actinobacterium isolated from an Indonesian hot spring.</title>
        <authorList>
            <person name="Kusuma A.B."/>
            <person name="Putra K.E."/>
            <person name="Nafisah S."/>
            <person name="Loh J."/>
            <person name="Nouioui I."/>
            <person name="Goodfellow M."/>
        </authorList>
    </citation>
    <scope>NUCLEOTIDE SEQUENCE</scope>
    <source>
        <strain evidence="3">MGRD01-02</strain>
    </source>
</reference>
<dbReference type="RefSeq" id="WP_212518072.1">
    <property type="nucleotide sequence ID" value="NZ_JAGSOH010000025.1"/>
</dbReference>
<comment type="similarity">
    <text evidence="1">Belongs to the ATP-dependent AMP-binding enzyme family.</text>
</comment>
<dbReference type="PANTHER" id="PTHR22754">
    <property type="entry name" value="DISCO-INTERACTING PROTEIN 2 DIP2 -RELATED"/>
    <property type="match status" value="1"/>
</dbReference>
<dbReference type="InterPro" id="IPR045851">
    <property type="entry name" value="AMP-bd_C_sf"/>
</dbReference>
<evidence type="ECO:0000313" key="3">
    <source>
        <dbReference type="EMBL" id="MBR7826925.1"/>
    </source>
</evidence>
<dbReference type="SUPFAM" id="SSF56801">
    <property type="entry name" value="Acetyl-CoA synthetase-like"/>
    <property type="match status" value="1"/>
</dbReference>
<dbReference type="InterPro" id="IPR042099">
    <property type="entry name" value="ANL_N_sf"/>
</dbReference>
<dbReference type="Pfam" id="PF00501">
    <property type="entry name" value="AMP-binding"/>
    <property type="match status" value="1"/>
</dbReference>
<name>A0A941E5W8_9ACTN</name>
<dbReference type="Gene3D" id="3.30.300.30">
    <property type="match status" value="1"/>
</dbReference>
<feature type="domain" description="AMP-dependent synthetase/ligase" evidence="2">
    <location>
        <begin position="57"/>
        <end position="400"/>
    </location>
</feature>
<keyword evidence="4" id="KW-1185">Reference proteome</keyword>
<accession>A0A941E5W8</accession>
<evidence type="ECO:0000256" key="1">
    <source>
        <dbReference type="ARBA" id="ARBA00006432"/>
    </source>
</evidence>
<dbReference type="GO" id="GO:0005886">
    <property type="term" value="C:plasma membrane"/>
    <property type="evidence" value="ECO:0007669"/>
    <property type="project" value="TreeGrafter"/>
</dbReference>
<gene>
    <name evidence="3" type="ORF">KDK95_11475</name>
</gene>
<dbReference type="PANTHER" id="PTHR22754:SF32">
    <property type="entry name" value="DISCO-INTERACTING PROTEIN 2"/>
    <property type="match status" value="1"/>
</dbReference>
<dbReference type="Proteomes" id="UP000676325">
    <property type="component" value="Unassembled WGS sequence"/>
</dbReference>
<sequence>MIGVTAGAAERALAPAGPARGPVDLTGPRARVPGRSLEEVVRPFEEAGRGITFLDGRDRRTLTYRELAGRAAAVAQRLGEFGVRPGDRVAANAGNDLDTVALLMGVWFAGAAFVSLPKPSRRDAGRFARDFGQLLKACDCAFAVTEDTESELAAFGGLKVIPAAALRGLEPLTRGVPDALIGDTALIQFTSGSVSMPKGVAIGSSTLAGHIDMLRRHYQLEPDHDRIVSWLPLYHDMGLIAAFLQALIARVDLVLMPPTSFAYGPATWLNTLAAERGTFTAAPDFAYRMAATVPYDSGLDLSGVRVSLCGGERVNPRTMRDFQTATEPLGLLPGALIPSYGLAENVVGVSSPTHGLGPRVGPGGHVPLGAPMPGVAVRAPEGPVPGPVLIRGAYLFDGYHTIDGFIPAARGGWHDTGDDGFIHDGELHVVGRRAEVASIAGRNVFAEDIEAVVRDTAGAAVGACAAFRLHSDDQRFGLMVEVPPSTARAGDGIGELGSGIRAAVRDALGVRVATVQVVRVGTIPRTTSGKVQRAHCRQLHAEGTLGRRLLAAID</sequence>
<dbReference type="GO" id="GO:0070566">
    <property type="term" value="F:adenylyltransferase activity"/>
    <property type="evidence" value="ECO:0007669"/>
    <property type="project" value="TreeGrafter"/>
</dbReference>
<proteinExistence type="inferred from homology"/>
<evidence type="ECO:0000259" key="2">
    <source>
        <dbReference type="Pfam" id="PF00501"/>
    </source>
</evidence>
<organism evidence="3 4">
    <name type="scientific">Actinospica acidithermotolerans</name>
    <dbReference type="NCBI Taxonomy" id="2828514"/>
    <lineage>
        <taxon>Bacteria</taxon>
        <taxon>Bacillati</taxon>
        <taxon>Actinomycetota</taxon>
        <taxon>Actinomycetes</taxon>
        <taxon>Catenulisporales</taxon>
        <taxon>Actinospicaceae</taxon>
        <taxon>Actinospica</taxon>
    </lineage>
</organism>
<dbReference type="Gene3D" id="3.40.50.12780">
    <property type="entry name" value="N-terminal domain of ligase-like"/>
    <property type="match status" value="1"/>
</dbReference>
<comment type="caution">
    <text evidence="3">The sequence shown here is derived from an EMBL/GenBank/DDBJ whole genome shotgun (WGS) entry which is preliminary data.</text>
</comment>
<dbReference type="AlphaFoldDB" id="A0A941E5W8"/>